<dbReference type="AlphaFoldDB" id="A0AAU7QJQ9"/>
<protein>
    <recommendedName>
        <fullName evidence="2">DUF3800 domain-containing protein</fullName>
    </recommendedName>
</protein>
<evidence type="ECO:0008006" key="2">
    <source>
        <dbReference type="Google" id="ProtNLM"/>
    </source>
</evidence>
<accession>A0AAU7QJQ9</accession>
<name>A0AAU7QJQ9_9GAMM</name>
<reference evidence="1" key="1">
    <citation type="submission" date="2024-06" db="EMBL/GenBank/DDBJ databases">
        <authorList>
            <person name="Sun Y."/>
        </authorList>
    </citation>
    <scope>NUCLEOTIDE SEQUENCE</scope>
    <source>
        <strain evidence="1">IGA1.0</strain>
    </source>
</reference>
<organism evidence="1">
    <name type="scientific">Rhodanobacter sp. IGA1.0</name>
    <dbReference type="NCBI Taxonomy" id="3158582"/>
    <lineage>
        <taxon>Bacteria</taxon>
        <taxon>Pseudomonadati</taxon>
        <taxon>Pseudomonadota</taxon>
        <taxon>Gammaproteobacteria</taxon>
        <taxon>Lysobacterales</taxon>
        <taxon>Rhodanobacteraceae</taxon>
        <taxon>Rhodanobacter</taxon>
    </lineage>
</organism>
<proteinExistence type="predicted"/>
<dbReference type="RefSeq" id="WP_350016225.1">
    <property type="nucleotide sequence ID" value="NZ_CP157948.1"/>
</dbReference>
<gene>
    <name evidence="1" type="ORF">ABNK63_16300</name>
</gene>
<evidence type="ECO:0000313" key="1">
    <source>
        <dbReference type="EMBL" id="XBS89932.1"/>
    </source>
</evidence>
<sequence>MSRSFGLVDYKVQEAEYFLLMMDREGRKNFFGVQFCASAFVSAARSVTFAMQSSLAGTPAFDVWYKPRQAMLRADPLARFFHDFRTLTQHIGENMVGGGSHGKEGTRYWFTPHPELLSVPEQDVLTASKAYFVQILQLVYDCYMELGPLIDGQQHFTDRHYASLGKTIEDAEQAMGWPKGFTDIGDPDALPYRWELIRKHADGCNIEAQFEEWLGRYLPRPEPLPPYQSRAS</sequence>
<dbReference type="EMBL" id="CP157948">
    <property type="protein sequence ID" value="XBS89932.1"/>
    <property type="molecule type" value="Genomic_DNA"/>
</dbReference>